<dbReference type="InterPro" id="IPR001296">
    <property type="entry name" value="Glyco_trans_1"/>
</dbReference>
<sequence length="358" mass="40486">MRVLHINAGNENGGARTYIVNLMKGQETTDTDSRLMTFEDGPVAKMARDNGLNVIIMPQKKRFDLSILTPIVSYIETNHIDIVHTHGPRANFILSLIRKRINAVWVTTVHSDPRIDFSGLKGKVMLQMNLHALKKVDYIFYMNPDLVSYFDSLKIPERKTIEVFNAIDFKQRIPEPRKHKIFSLLMVARLVEVKNHELMLKALGKLDFDFKMVFVGDGPLMAQLKQQANKLNISKKVSFVGFHENTGDYYDECDVSVLTSKSESLPTVYLESALHGRPVIATNVGATDKIISSKTGWLVDSENVSELVDALNSAYQDWLNDDLDQKGMELYQEAKSKYSIEKLADAVNVGYKNALKSK</sequence>
<dbReference type="InterPro" id="IPR028098">
    <property type="entry name" value="Glyco_trans_4-like_N"/>
</dbReference>
<dbReference type="Pfam" id="PF00534">
    <property type="entry name" value="Glycos_transf_1"/>
    <property type="match status" value="1"/>
</dbReference>
<gene>
    <name evidence="3" type="ORF">FHL02_05520</name>
</gene>
<evidence type="ECO:0000259" key="1">
    <source>
        <dbReference type="Pfam" id="PF00534"/>
    </source>
</evidence>
<evidence type="ECO:0000313" key="3">
    <source>
        <dbReference type="EMBL" id="MQS52476.1"/>
    </source>
</evidence>
<name>A0A5P0ZHE0_9LACO</name>
<dbReference type="Gene3D" id="3.40.50.2000">
    <property type="entry name" value="Glycogen Phosphorylase B"/>
    <property type="match status" value="2"/>
</dbReference>
<evidence type="ECO:0000313" key="4">
    <source>
        <dbReference type="Proteomes" id="UP000380386"/>
    </source>
</evidence>
<dbReference type="InterPro" id="IPR050194">
    <property type="entry name" value="Glycosyltransferase_grp1"/>
</dbReference>
<dbReference type="RefSeq" id="WP_153382908.1">
    <property type="nucleotide sequence ID" value="NZ_VDFM01000005.1"/>
</dbReference>
<dbReference type="AlphaFoldDB" id="A0A5P0ZHE0"/>
<comment type="caution">
    <text evidence="3">The sequence shown here is derived from an EMBL/GenBank/DDBJ whole genome shotgun (WGS) entry which is preliminary data.</text>
</comment>
<dbReference type="PANTHER" id="PTHR45947:SF3">
    <property type="entry name" value="SULFOQUINOVOSYL TRANSFERASE SQD2"/>
    <property type="match status" value="1"/>
</dbReference>
<evidence type="ECO:0000259" key="2">
    <source>
        <dbReference type="Pfam" id="PF13439"/>
    </source>
</evidence>
<reference evidence="3 4" key="1">
    <citation type="journal article" date="2019" name="Syst. Appl. Microbiol.">
        <title>Polyphasic characterization of two novel Lactobacillus spp. isolated from blown salami packages: Description of Lactobacillus halodurans sp. nov. and Lactobacillus salsicarnum sp. nov.</title>
        <authorList>
            <person name="Schuster J.A."/>
            <person name="Klingl A."/>
            <person name="Vogel R.F."/>
            <person name="Ehrmann M.A."/>
        </authorList>
    </citation>
    <scope>NUCLEOTIDE SEQUENCE [LARGE SCALE GENOMIC DNA]</scope>
    <source>
        <strain evidence="3 4">TMW 1.2118</strain>
    </source>
</reference>
<proteinExistence type="predicted"/>
<protein>
    <submittedName>
        <fullName evidence="3">Glycosyltransferase</fullName>
    </submittedName>
</protein>
<dbReference type="CDD" id="cd03811">
    <property type="entry name" value="GT4_GT28_WabH-like"/>
    <property type="match status" value="1"/>
</dbReference>
<dbReference type="OrthoDB" id="9804196at2"/>
<feature type="domain" description="Glycosyltransferase subfamily 4-like N-terminal" evidence="2">
    <location>
        <begin position="13"/>
        <end position="169"/>
    </location>
</feature>
<dbReference type="Pfam" id="PF13439">
    <property type="entry name" value="Glyco_transf_4"/>
    <property type="match status" value="1"/>
</dbReference>
<organism evidence="3 4">
    <name type="scientific">Companilactobacillus mishanensis</name>
    <dbReference type="NCBI Taxonomy" id="2486008"/>
    <lineage>
        <taxon>Bacteria</taxon>
        <taxon>Bacillati</taxon>
        <taxon>Bacillota</taxon>
        <taxon>Bacilli</taxon>
        <taxon>Lactobacillales</taxon>
        <taxon>Lactobacillaceae</taxon>
        <taxon>Companilactobacillus</taxon>
    </lineage>
</organism>
<keyword evidence="3" id="KW-0808">Transferase</keyword>
<dbReference type="PANTHER" id="PTHR45947">
    <property type="entry name" value="SULFOQUINOVOSYL TRANSFERASE SQD2"/>
    <property type="match status" value="1"/>
</dbReference>
<dbReference type="Proteomes" id="UP000380386">
    <property type="component" value="Unassembled WGS sequence"/>
</dbReference>
<dbReference type="EMBL" id="VDFM01000005">
    <property type="protein sequence ID" value="MQS52476.1"/>
    <property type="molecule type" value="Genomic_DNA"/>
</dbReference>
<dbReference type="SUPFAM" id="SSF53756">
    <property type="entry name" value="UDP-Glycosyltransferase/glycogen phosphorylase"/>
    <property type="match status" value="1"/>
</dbReference>
<feature type="domain" description="Glycosyl transferase family 1" evidence="1">
    <location>
        <begin position="175"/>
        <end position="320"/>
    </location>
</feature>
<accession>A0A5P0ZHE0</accession>
<dbReference type="GO" id="GO:0016758">
    <property type="term" value="F:hexosyltransferase activity"/>
    <property type="evidence" value="ECO:0007669"/>
    <property type="project" value="TreeGrafter"/>
</dbReference>